<evidence type="ECO:0000259" key="10">
    <source>
        <dbReference type="Pfam" id="PF05957"/>
    </source>
</evidence>
<name>A0A095T2T2_9GAMM</name>
<proteinExistence type="inferred from homology"/>
<feature type="coiled-coil region" evidence="8">
    <location>
        <begin position="10"/>
        <end position="63"/>
    </location>
</feature>
<keyword evidence="8" id="KW-0175">Coiled coil</keyword>
<comment type="caution">
    <text evidence="12">The sequence shown here is derived from an EMBL/GenBank/DDBJ whole genome shotgun (WGS) entry which is preliminary data.</text>
</comment>
<dbReference type="InterPro" id="IPR010279">
    <property type="entry name" value="YqjD/ElaB"/>
</dbReference>
<dbReference type="PANTHER" id="PTHR35893:SF4">
    <property type="entry name" value="INNER MEMBRANE PROTEIN"/>
    <property type="match status" value="1"/>
</dbReference>
<evidence type="ECO:0000256" key="9">
    <source>
        <dbReference type="SAM" id="Phobius"/>
    </source>
</evidence>
<dbReference type="Proteomes" id="UP000029577">
    <property type="component" value="Unassembled WGS sequence"/>
</dbReference>
<evidence type="ECO:0000256" key="8">
    <source>
        <dbReference type="SAM" id="Coils"/>
    </source>
</evidence>
<evidence type="ECO:0000313" key="12">
    <source>
        <dbReference type="EMBL" id="KGD70914.1"/>
    </source>
</evidence>
<gene>
    <name evidence="12" type="ORF">HA49_18590</name>
</gene>
<dbReference type="EMBL" id="JPKR02000003">
    <property type="protein sequence ID" value="KGD70914.1"/>
    <property type="molecule type" value="Genomic_DNA"/>
</dbReference>
<dbReference type="AlphaFoldDB" id="A0A095T2T2"/>
<keyword evidence="7 9" id="KW-0472">Membrane</keyword>
<feature type="transmembrane region" description="Helical" evidence="9">
    <location>
        <begin position="84"/>
        <end position="102"/>
    </location>
</feature>
<evidence type="ECO:0000259" key="11">
    <source>
        <dbReference type="Pfam" id="PF19029"/>
    </source>
</evidence>
<dbReference type="STRING" id="642227.HA49_18590"/>
<evidence type="ECO:0000256" key="4">
    <source>
        <dbReference type="ARBA" id="ARBA00022519"/>
    </source>
</evidence>
<dbReference type="PANTHER" id="PTHR35893">
    <property type="entry name" value="INNER MEMBRANE PROTEIN-RELATED"/>
    <property type="match status" value="1"/>
</dbReference>
<evidence type="ECO:0008006" key="14">
    <source>
        <dbReference type="Google" id="ProtNLM"/>
    </source>
</evidence>
<evidence type="ECO:0000256" key="1">
    <source>
        <dbReference type="ARBA" id="ARBA00004377"/>
    </source>
</evidence>
<evidence type="ECO:0000256" key="2">
    <source>
        <dbReference type="ARBA" id="ARBA00010423"/>
    </source>
</evidence>
<keyword evidence="6 9" id="KW-1133">Transmembrane helix</keyword>
<dbReference type="eggNOG" id="COG4575">
    <property type="taxonomic scope" value="Bacteria"/>
</dbReference>
<feature type="domain" description="DUF883" evidence="10">
    <location>
        <begin position="16"/>
        <end position="62"/>
    </location>
</feature>
<dbReference type="Pfam" id="PF19029">
    <property type="entry name" value="DUF883_C"/>
    <property type="match status" value="1"/>
</dbReference>
<protein>
    <recommendedName>
        <fullName evidence="14">DUF883 domain-containing protein</fullName>
    </recommendedName>
</protein>
<evidence type="ECO:0000256" key="3">
    <source>
        <dbReference type="ARBA" id="ARBA00022475"/>
    </source>
</evidence>
<dbReference type="GO" id="GO:0043022">
    <property type="term" value="F:ribosome binding"/>
    <property type="evidence" value="ECO:0007669"/>
    <property type="project" value="InterPro"/>
</dbReference>
<dbReference type="GO" id="GO:0005886">
    <property type="term" value="C:plasma membrane"/>
    <property type="evidence" value="ECO:0007669"/>
    <property type="project" value="UniProtKB-SubCell"/>
</dbReference>
<keyword evidence="4" id="KW-0997">Cell inner membrane</keyword>
<evidence type="ECO:0000256" key="6">
    <source>
        <dbReference type="ARBA" id="ARBA00022989"/>
    </source>
</evidence>
<dbReference type="RefSeq" id="WP_038022860.1">
    <property type="nucleotide sequence ID" value="NZ_JPKR02000003.1"/>
</dbReference>
<comment type="subcellular location">
    <subcellularLocation>
        <location evidence="1">Cell inner membrane</location>
        <topology evidence="1">Single-pass membrane protein</topology>
    </subcellularLocation>
</comment>
<organism evidence="12 13">
    <name type="scientific">Tatumella morbirosei</name>
    <dbReference type="NCBI Taxonomy" id="642227"/>
    <lineage>
        <taxon>Bacteria</taxon>
        <taxon>Pseudomonadati</taxon>
        <taxon>Pseudomonadota</taxon>
        <taxon>Gammaproteobacteria</taxon>
        <taxon>Enterobacterales</taxon>
        <taxon>Erwiniaceae</taxon>
        <taxon>Tatumella</taxon>
    </lineage>
</organism>
<reference evidence="12" key="1">
    <citation type="submission" date="2014-12" db="EMBL/GenBank/DDBJ databases">
        <title>The draft genome of the Tatumella morbirosei type strain, LMG23360T isolated from pineapple rot.</title>
        <authorList>
            <person name="Smits T.H."/>
            <person name="Palmer M."/>
            <person name="Venter S.N."/>
            <person name="Duffy B."/>
            <person name="Steenkamp E.T."/>
            <person name="Chan W.Y."/>
            <person name="Coutinho T.A."/>
            <person name="Coetzee M.P."/>
            <person name="De Maayer P."/>
        </authorList>
    </citation>
    <scope>NUCLEOTIDE SEQUENCE [LARGE SCALE GENOMIC DNA]</scope>
    <source>
        <strain evidence="12">LMG 23360</strain>
    </source>
</reference>
<dbReference type="InterPro" id="IPR043605">
    <property type="entry name" value="DUF883_C"/>
</dbReference>
<accession>A0A095T2T2</accession>
<keyword evidence="5 9" id="KW-0812">Transmembrane</keyword>
<evidence type="ECO:0000256" key="7">
    <source>
        <dbReference type="ARBA" id="ARBA00023136"/>
    </source>
</evidence>
<feature type="domain" description="DUF883" evidence="11">
    <location>
        <begin position="75"/>
        <end position="104"/>
    </location>
</feature>
<evidence type="ECO:0000313" key="13">
    <source>
        <dbReference type="Proteomes" id="UP000029577"/>
    </source>
</evidence>
<dbReference type="Pfam" id="PF05957">
    <property type="entry name" value="DUF883"/>
    <property type="match status" value="1"/>
</dbReference>
<comment type="similarity">
    <text evidence="2">Belongs to the ElaB/YgaM/YqjD family.</text>
</comment>
<sequence length="104" mass="11184">MATQVEKSQIDQSELEVSELADSLEALLKSYSDDAKGGLEEAQKNAEKLLKKARASLNEGQETLKDKFYQSGCSADSWVRDNPLPAAGIGAALGVVFGLLLARR</sequence>
<evidence type="ECO:0000256" key="5">
    <source>
        <dbReference type="ARBA" id="ARBA00022692"/>
    </source>
</evidence>
<dbReference type="OrthoDB" id="6522731at2"/>
<dbReference type="InterPro" id="IPR043604">
    <property type="entry name" value="DUF883_N"/>
</dbReference>
<keyword evidence="13" id="KW-1185">Reference proteome</keyword>
<keyword evidence="3" id="KW-1003">Cell membrane</keyword>